<protein>
    <submittedName>
        <fullName evidence="2">Uncharacterized protein</fullName>
    </submittedName>
</protein>
<feature type="compositionally biased region" description="Pro residues" evidence="1">
    <location>
        <begin position="30"/>
        <end position="39"/>
    </location>
</feature>
<feature type="region of interest" description="Disordered" evidence="1">
    <location>
        <begin position="18"/>
        <end position="42"/>
    </location>
</feature>
<accession>A0A9P8YBL4</accession>
<proteinExistence type="predicted"/>
<evidence type="ECO:0000256" key="1">
    <source>
        <dbReference type="SAM" id="MobiDB-lite"/>
    </source>
</evidence>
<dbReference type="Proteomes" id="UP000756346">
    <property type="component" value="Unassembled WGS sequence"/>
</dbReference>
<reference evidence="2" key="1">
    <citation type="journal article" date="2021" name="Nat. Commun.">
        <title>Genetic determinants of endophytism in the Arabidopsis root mycobiome.</title>
        <authorList>
            <person name="Mesny F."/>
            <person name="Miyauchi S."/>
            <person name="Thiergart T."/>
            <person name="Pickel B."/>
            <person name="Atanasova L."/>
            <person name="Karlsson M."/>
            <person name="Huettel B."/>
            <person name="Barry K.W."/>
            <person name="Haridas S."/>
            <person name="Chen C."/>
            <person name="Bauer D."/>
            <person name="Andreopoulos W."/>
            <person name="Pangilinan J."/>
            <person name="LaButti K."/>
            <person name="Riley R."/>
            <person name="Lipzen A."/>
            <person name="Clum A."/>
            <person name="Drula E."/>
            <person name="Henrissat B."/>
            <person name="Kohler A."/>
            <person name="Grigoriev I.V."/>
            <person name="Martin F.M."/>
            <person name="Hacquard S."/>
        </authorList>
    </citation>
    <scope>NUCLEOTIDE SEQUENCE</scope>
    <source>
        <strain evidence="2">MPI-CAGE-CH-0230</strain>
    </source>
</reference>
<sequence>MPKANTSTLSAVTHASRYNTVHDSQSPRIPATPPPPIRPPRVQGRLSRHAVISLSLEPVIILVRQAPAFRVQAAVRGGGGARSIGRGATDRAATGVRAAAVIQTSVTTRSALASRDAVHVFDKVPFPARRRGVVVIVVVVIVVTCSPPSPGRTIGAVTPLSSR</sequence>
<dbReference type="GeneID" id="70182812"/>
<evidence type="ECO:0000313" key="3">
    <source>
        <dbReference type="Proteomes" id="UP000756346"/>
    </source>
</evidence>
<evidence type="ECO:0000313" key="2">
    <source>
        <dbReference type="EMBL" id="KAH7035391.1"/>
    </source>
</evidence>
<gene>
    <name evidence="2" type="ORF">B0I36DRAFT_318247</name>
</gene>
<dbReference type="AlphaFoldDB" id="A0A9P8YBL4"/>
<comment type="caution">
    <text evidence="2">The sequence shown here is derived from an EMBL/GenBank/DDBJ whole genome shotgun (WGS) entry which is preliminary data.</text>
</comment>
<dbReference type="RefSeq" id="XP_046015484.1">
    <property type="nucleotide sequence ID" value="XM_046153266.1"/>
</dbReference>
<name>A0A9P8YBL4_9PEZI</name>
<organism evidence="2 3">
    <name type="scientific">Microdochium trichocladiopsis</name>
    <dbReference type="NCBI Taxonomy" id="1682393"/>
    <lineage>
        <taxon>Eukaryota</taxon>
        <taxon>Fungi</taxon>
        <taxon>Dikarya</taxon>
        <taxon>Ascomycota</taxon>
        <taxon>Pezizomycotina</taxon>
        <taxon>Sordariomycetes</taxon>
        <taxon>Xylariomycetidae</taxon>
        <taxon>Xylariales</taxon>
        <taxon>Microdochiaceae</taxon>
        <taxon>Microdochium</taxon>
    </lineage>
</organism>
<keyword evidence="3" id="KW-1185">Reference proteome</keyword>
<dbReference type="EMBL" id="JAGTJQ010000003">
    <property type="protein sequence ID" value="KAH7035391.1"/>
    <property type="molecule type" value="Genomic_DNA"/>
</dbReference>